<comment type="catalytic activity">
    <reaction evidence="9">
        <text>D-ribose 5-phosphate + ATP = 5-phospho-alpha-D-ribose 1-diphosphate + AMP + H(+)</text>
        <dbReference type="Rhea" id="RHEA:15609"/>
        <dbReference type="ChEBI" id="CHEBI:15378"/>
        <dbReference type="ChEBI" id="CHEBI:30616"/>
        <dbReference type="ChEBI" id="CHEBI:58017"/>
        <dbReference type="ChEBI" id="CHEBI:78346"/>
        <dbReference type="ChEBI" id="CHEBI:456215"/>
        <dbReference type="EC" id="2.7.6.1"/>
    </reaction>
</comment>
<keyword evidence="6" id="KW-0418">Kinase</keyword>
<keyword evidence="12" id="KW-1185">Reference proteome</keyword>
<protein>
    <recommendedName>
        <fullName evidence="1">ribose-phosphate diphosphokinase</fullName>
        <ecNumber evidence="1">2.7.6.1</ecNumber>
    </recommendedName>
</protein>
<dbReference type="Proteomes" id="UP001162001">
    <property type="component" value="Segment"/>
</dbReference>
<reference evidence="11 12" key="1">
    <citation type="submission" date="2020-04" db="EMBL/GenBank/DDBJ databases">
        <title>Advantages and limits of metagenomic assembly and binning of a giant virus.</title>
        <authorList>
            <person name="Schulz F."/>
            <person name="Andreani J."/>
            <person name="Francis R."/>
            <person name="Boudjemaa H."/>
            <person name="Bou Khalil J.Y."/>
            <person name="Lee J."/>
            <person name="La Scola B."/>
            <person name="Woyke T."/>
        </authorList>
    </citation>
    <scope>NUCLEOTIDE SEQUENCE [LARGE SCALE GENOMIC DNA]</scope>
    <source>
        <strain evidence="11 12">FV1/VV64</strain>
    </source>
</reference>
<dbReference type="GO" id="GO:0016301">
    <property type="term" value="F:kinase activity"/>
    <property type="evidence" value="ECO:0007669"/>
    <property type="project" value="UniProtKB-KW"/>
</dbReference>
<organism evidence="11 12">
    <name type="scientific">Fadolivirus FV1/VV64</name>
    <dbReference type="NCBI Taxonomy" id="3070911"/>
    <lineage>
        <taxon>Viruses</taxon>
        <taxon>Varidnaviria</taxon>
        <taxon>Bamfordvirae</taxon>
        <taxon>Nucleocytoviricota</taxon>
        <taxon>Megaviricetes</taxon>
        <taxon>Imitervirales</taxon>
        <taxon>Mimiviridae</taxon>
        <taxon>Klosneuvirinae</taxon>
        <taxon>Fadolivirus</taxon>
        <taxon>Fadolivirus algeromassiliense</taxon>
    </lineage>
</organism>
<keyword evidence="7" id="KW-0067">ATP-binding</keyword>
<keyword evidence="3" id="KW-0479">Metal-binding</keyword>
<evidence type="ECO:0000313" key="11">
    <source>
        <dbReference type="EMBL" id="QKF94578.1"/>
    </source>
</evidence>
<accession>A0A7D3R2K2</accession>
<evidence type="ECO:0000256" key="5">
    <source>
        <dbReference type="ARBA" id="ARBA00022741"/>
    </source>
</evidence>
<name>A0A7D3R2K2_9VIRU</name>
<gene>
    <name evidence="11" type="ORF">Fadolivirus_1_1120</name>
</gene>
<dbReference type="CDD" id="cd06223">
    <property type="entry name" value="PRTases_typeI"/>
    <property type="match status" value="1"/>
</dbReference>
<evidence type="ECO:0000259" key="10">
    <source>
        <dbReference type="Pfam" id="PF13793"/>
    </source>
</evidence>
<dbReference type="InterPro" id="IPR000836">
    <property type="entry name" value="PRTase_dom"/>
</dbReference>
<evidence type="ECO:0000256" key="7">
    <source>
        <dbReference type="ARBA" id="ARBA00022840"/>
    </source>
</evidence>
<keyword evidence="8" id="KW-0460">Magnesium</keyword>
<evidence type="ECO:0000256" key="6">
    <source>
        <dbReference type="ARBA" id="ARBA00022777"/>
    </source>
</evidence>
<sequence>MATSGLTRVKLIAGRSNPELSELISSKLGIPLTKVKISDFGNTEIGVEINESIRGFHVFIIQTGGSYQGRSINDHLQELYGLIQACKLSSAKSVNLIMPCYAYARSDKKDKPRTPINASCQALIYQSLGIDRIVSMDLHAGQIQGMLPTIPFDNLYGKKLHIDNLKNTVFKGLTDDQIKNQFVLAAPDVGAAKMIESYAKLLGIKHVLMHKHRNYDVASTVLNTVLIGEDNAVLDKTVIIIDDIFDSFGTINSATDELVKHGAKSVMAIATHGIFSGQAFDKINNNKYIERVIVTNTLPQLENAKKSAKLQIVDTSDLFVEVIKRLRTGTGGISELFM</sequence>
<evidence type="ECO:0000313" key="12">
    <source>
        <dbReference type="Proteomes" id="UP001162001"/>
    </source>
</evidence>
<evidence type="ECO:0000256" key="3">
    <source>
        <dbReference type="ARBA" id="ARBA00022723"/>
    </source>
</evidence>
<dbReference type="GO" id="GO:0006164">
    <property type="term" value="P:purine nucleotide biosynthetic process"/>
    <property type="evidence" value="ECO:0007669"/>
    <property type="project" value="TreeGrafter"/>
</dbReference>
<evidence type="ECO:0000256" key="2">
    <source>
        <dbReference type="ARBA" id="ARBA00022679"/>
    </source>
</evidence>
<dbReference type="InterPro" id="IPR005946">
    <property type="entry name" value="Rib-P_diPkinase"/>
</dbReference>
<evidence type="ECO:0000256" key="4">
    <source>
        <dbReference type="ARBA" id="ARBA00022727"/>
    </source>
</evidence>
<dbReference type="GO" id="GO:0000287">
    <property type="term" value="F:magnesium ion binding"/>
    <property type="evidence" value="ECO:0007669"/>
    <property type="project" value="InterPro"/>
</dbReference>
<dbReference type="SMART" id="SM01400">
    <property type="entry name" value="Pribosyltran_N"/>
    <property type="match status" value="1"/>
</dbReference>
<dbReference type="GO" id="GO:0002189">
    <property type="term" value="C:ribose phosphate diphosphokinase complex"/>
    <property type="evidence" value="ECO:0007669"/>
    <property type="project" value="TreeGrafter"/>
</dbReference>
<dbReference type="EMBL" id="MT418680">
    <property type="protein sequence ID" value="QKF94578.1"/>
    <property type="molecule type" value="Genomic_DNA"/>
</dbReference>
<feature type="domain" description="Ribose-phosphate pyrophosphokinase N-terminal" evidence="10">
    <location>
        <begin position="9"/>
        <end position="129"/>
    </location>
</feature>
<dbReference type="NCBIfam" id="TIGR01251">
    <property type="entry name" value="ribP_PPkin"/>
    <property type="match status" value="1"/>
</dbReference>
<evidence type="ECO:0000256" key="8">
    <source>
        <dbReference type="ARBA" id="ARBA00022842"/>
    </source>
</evidence>
<proteinExistence type="predicted"/>
<keyword evidence="2" id="KW-0808">Transferase</keyword>
<dbReference type="GO" id="GO:0004749">
    <property type="term" value="F:ribose phosphate diphosphokinase activity"/>
    <property type="evidence" value="ECO:0007669"/>
    <property type="project" value="UniProtKB-EC"/>
</dbReference>
<dbReference type="FunFam" id="3.40.50.2020:FF:000007">
    <property type="entry name" value="Ribose-phosphate pyrophosphokinase"/>
    <property type="match status" value="1"/>
</dbReference>
<dbReference type="EC" id="2.7.6.1" evidence="1"/>
<dbReference type="Gene3D" id="3.40.50.2020">
    <property type="match status" value="2"/>
</dbReference>
<dbReference type="Pfam" id="PF13793">
    <property type="entry name" value="Pribosyltran_N"/>
    <property type="match status" value="1"/>
</dbReference>
<dbReference type="PANTHER" id="PTHR10210">
    <property type="entry name" value="RIBOSE-PHOSPHATE DIPHOSPHOKINASE FAMILY MEMBER"/>
    <property type="match status" value="1"/>
</dbReference>
<keyword evidence="4" id="KW-0545">Nucleotide biosynthesis</keyword>
<dbReference type="InterPro" id="IPR029057">
    <property type="entry name" value="PRTase-like"/>
</dbReference>
<dbReference type="SUPFAM" id="SSF53271">
    <property type="entry name" value="PRTase-like"/>
    <property type="match status" value="1"/>
</dbReference>
<dbReference type="PANTHER" id="PTHR10210:SF32">
    <property type="entry name" value="RIBOSE-PHOSPHATE PYROPHOSPHOKINASE 2"/>
    <property type="match status" value="1"/>
</dbReference>
<dbReference type="GO" id="GO:0006015">
    <property type="term" value="P:5-phosphoribose 1-diphosphate biosynthetic process"/>
    <property type="evidence" value="ECO:0007669"/>
    <property type="project" value="TreeGrafter"/>
</dbReference>
<evidence type="ECO:0000256" key="1">
    <source>
        <dbReference type="ARBA" id="ARBA00013247"/>
    </source>
</evidence>
<dbReference type="GO" id="GO:0005524">
    <property type="term" value="F:ATP binding"/>
    <property type="evidence" value="ECO:0007669"/>
    <property type="project" value="UniProtKB-KW"/>
</dbReference>
<evidence type="ECO:0000256" key="9">
    <source>
        <dbReference type="ARBA" id="ARBA00049535"/>
    </source>
</evidence>
<dbReference type="InterPro" id="IPR029099">
    <property type="entry name" value="Pribosyltran_N"/>
</dbReference>
<dbReference type="Pfam" id="PF14572">
    <property type="entry name" value="Pribosyl_synth"/>
    <property type="match status" value="1"/>
</dbReference>
<keyword evidence="5" id="KW-0547">Nucleotide-binding</keyword>